<keyword evidence="2" id="KW-1185">Reference proteome</keyword>
<organism evidence="1 2">
    <name type="scientific">Senna tora</name>
    <dbReference type="NCBI Taxonomy" id="362788"/>
    <lineage>
        <taxon>Eukaryota</taxon>
        <taxon>Viridiplantae</taxon>
        <taxon>Streptophyta</taxon>
        <taxon>Embryophyta</taxon>
        <taxon>Tracheophyta</taxon>
        <taxon>Spermatophyta</taxon>
        <taxon>Magnoliopsida</taxon>
        <taxon>eudicotyledons</taxon>
        <taxon>Gunneridae</taxon>
        <taxon>Pentapetalae</taxon>
        <taxon>rosids</taxon>
        <taxon>fabids</taxon>
        <taxon>Fabales</taxon>
        <taxon>Fabaceae</taxon>
        <taxon>Caesalpinioideae</taxon>
        <taxon>Cassia clade</taxon>
        <taxon>Senna</taxon>
    </lineage>
</organism>
<evidence type="ECO:0000313" key="1">
    <source>
        <dbReference type="EMBL" id="KAF7814736.1"/>
    </source>
</evidence>
<dbReference type="Proteomes" id="UP000634136">
    <property type="component" value="Unassembled WGS sequence"/>
</dbReference>
<evidence type="ECO:0000313" key="2">
    <source>
        <dbReference type="Proteomes" id="UP000634136"/>
    </source>
</evidence>
<dbReference type="OrthoDB" id="10635704at2759"/>
<comment type="caution">
    <text evidence="1">The sequence shown here is derived from an EMBL/GenBank/DDBJ whole genome shotgun (WGS) entry which is preliminary data.</text>
</comment>
<dbReference type="AlphaFoldDB" id="A0A834T3V3"/>
<accession>A0A834T3V3</accession>
<sequence>MAAGAAGLGGGGVDAVGLEESRKGHASYFCTDLMVTLYEYIHEYCWFTYVHSDIKLDFQLRFAFRKAAKTNKVVNRSNVLDESEFIKWQAPNARCYEVNVDGSGKLDSNLISCRGLTHDYTGKSLLLRNWEVKIAYVQRDGNMAADMMAKYGHSLPYGAKLFTVAPDFCNRVIRKESLMAS</sequence>
<protein>
    <submittedName>
        <fullName evidence="1">Ribonuclease H-like protein</fullName>
    </submittedName>
</protein>
<name>A0A834T3V3_9FABA</name>
<gene>
    <name evidence="1" type="ORF">G2W53_028705</name>
</gene>
<reference evidence="1" key="1">
    <citation type="submission" date="2020-09" db="EMBL/GenBank/DDBJ databases">
        <title>Genome-Enabled Discovery of Anthraquinone Biosynthesis in Senna tora.</title>
        <authorList>
            <person name="Kang S.-H."/>
            <person name="Pandey R.P."/>
            <person name="Lee C.-M."/>
            <person name="Sim J.-S."/>
            <person name="Jeong J.-T."/>
            <person name="Choi B.-S."/>
            <person name="Jung M."/>
            <person name="Ginzburg D."/>
            <person name="Zhao K."/>
            <person name="Won S.Y."/>
            <person name="Oh T.-J."/>
            <person name="Yu Y."/>
            <person name="Kim N.-H."/>
            <person name="Lee O.R."/>
            <person name="Lee T.-H."/>
            <person name="Bashyal P."/>
            <person name="Kim T.-S."/>
            <person name="Lee W.-H."/>
            <person name="Kawkins C."/>
            <person name="Kim C.-K."/>
            <person name="Kim J.S."/>
            <person name="Ahn B.O."/>
            <person name="Rhee S.Y."/>
            <person name="Sohng J.K."/>
        </authorList>
    </citation>
    <scope>NUCLEOTIDE SEQUENCE</scope>
    <source>
        <tissue evidence="1">Leaf</tissue>
    </source>
</reference>
<dbReference type="EMBL" id="JAAIUW010000009">
    <property type="protein sequence ID" value="KAF7814736.1"/>
    <property type="molecule type" value="Genomic_DNA"/>
</dbReference>
<proteinExistence type="predicted"/>